<evidence type="ECO:0000256" key="1">
    <source>
        <dbReference type="SAM" id="MobiDB-lite"/>
    </source>
</evidence>
<accession>A0ABR1YV01</accession>
<proteinExistence type="predicted"/>
<evidence type="ECO:0000313" key="2">
    <source>
        <dbReference type="EMBL" id="KAK8239977.1"/>
    </source>
</evidence>
<gene>
    <name evidence="2" type="ORF">HDK90DRAFT_463627</name>
</gene>
<comment type="caution">
    <text evidence="2">The sequence shown here is derived from an EMBL/GenBank/DDBJ whole genome shotgun (WGS) entry which is preliminary data.</text>
</comment>
<organism evidence="2 3">
    <name type="scientific">Phyllosticta capitalensis</name>
    <dbReference type="NCBI Taxonomy" id="121624"/>
    <lineage>
        <taxon>Eukaryota</taxon>
        <taxon>Fungi</taxon>
        <taxon>Dikarya</taxon>
        <taxon>Ascomycota</taxon>
        <taxon>Pezizomycotina</taxon>
        <taxon>Dothideomycetes</taxon>
        <taxon>Dothideomycetes incertae sedis</taxon>
        <taxon>Botryosphaeriales</taxon>
        <taxon>Phyllostictaceae</taxon>
        <taxon>Phyllosticta</taxon>
    </lineage>
</organism>
<sequence length="669" mass="76596">MNSNIHKYTYIDDLLVLAADWSITTESRLRYLVSASMELMRLGRTTHGSGRMHYSDDILQRLFAAYLSEGESQQWTERFKRFVLLNYLNVSGLSPKETACSTRGLGSGFVTWEEGLLFILASDTDDFASLDQIESLSRIVFPYDGVNRSTAKLKSPRRHCGRHQPVVCDSETAKDNDTCQNKALSGQLPDVNTTSQANGTHRSLPNRRVIRHEGHNNLINEAHRFGCQSLLPRLPSKNQHVYSLDPAIQPSFSALFLTQYSKRLRYFRSQGPFKCALTPFWTSPVESHLQVADLLPPKHPRNSTQYRPHPPQVFAATQNSSRHSTSLRQRSHCFTPWISGLLLLSLFAWTKSTMGPAKEESPVGPCCLPDYCRKLICLKAHRVAWRYLVKVPIILKTRELKGPGKDRMEEAAVFALKSAKFSRNNIVLTFPRTPMRPGNLNKRFRDWEDEDCVAAYMNFSDGAAFRSFLLSFPILNAYAVWRQHTDCLPRARQVLTLLVTNEYMFPLFLEEIVDELGRKEDSKTSKLKAKSKESPISREDLLLAAILIHLVEYTTPLLDRTSLHHKLEFQASANKTFNDLFGLEIPNSHNISEADVTYWGKRMHTVEHPIETYNRALVLLNHLHHLVIHEQWNTLWCSSDAFRPQKIPFEAYPAWMKKTDGDASHLLWN</sequence>
<reference evidence="2 3" key="1">
    <citation type="submission" date="2024-04" db="EMBL/GenBank/DDBJ databases">
        <title>Phyllosticta paracitricarpa is synonymous to the EU quarantine fungus P. citricarpa based on phylogenomic analyses.</title>
        <authorList>
            <consortium name="Lawrence Berkeley National Laboratory"/>
            <person name="Van Ingen-Buijs V.A."/>
            <person name="Van Westerhoven A.C."/>
            <person name="Haridas S."/>
            <person name="Skiadas P."/>
            <person name="Martin F."/>
            <person name="Groenewald J.Z."/>
            <person name="Crous P.W."/>
            <person name="Seidl M.F."/>
        </authorList>
    </citation>
    <scope>NUCLEOTIDE SEQUENCE [LARGE SCALE GENOMIC DNA]</scope>
    <source>
        <strain evidence="2 3">CBS 123374</strain>
    </source>
</reference>
<protein>
    <submittedName>
        <fullName evidence="2">Uncharacterized protein</fullName>
    </submittedName>
</protein>
<feature type="region of interest" description="Disordered" evidence="1">
    <location>
        <begin position="183"/>
        <end position="203"/>
    </location>
</feature>
<name>A0ABR1YV01_9PEZI</name>
<keyword evidence="3" id="KW-1185">Reference proteome</keyword>
<dbReference type="EMBL" id="JBBWRZ010000003">
    <property type="protein sequence ID" value="KAK8239977.1"/>
    <property type="molecule type" value="Genomic_DNA"/>
</dbReference>
<dbReference type="Proteomes" id="UP001492380">
    <property type="component" value="Unassembled WGS sequence"/>
</dbReference>
<evidence type="ECO:0000313" key="3">
    <source>
        <dbReference type="Proteomes" id="UP001492380"/>
    </source>
</evidence>